<proteinExistence type="predicted"/>
<dbReference type="KEGG" id="rmu:RMDY18_09210"/>
<reference evidence="1 2" key="2">
    <citation type="journal article" date="2010" name="J Osaka Dent Univ">
        <title>Isolation and identification of Rothia mucilaginosa from persistent apical periodontitis lesions.</title>
        <authorList>
            <person name="Yamane K."/>
            <person name="Yoshida M."/>
            <person name="Fujihira T."/>
            <person name="Baba T."/>
            <person name="Tsuji N."/>
            <person name="Hayashi H."/>
            <person name="Sugimori C."/>
            <person name="Yamanaka T."/>
            <person name="Mashimo C."/>
            <person name="Nambu T."/>
            <person name="Kawai H."/>
            <person name="Fukushima H."/>
        </authorList>
    </citation>
    <scope>NUCLEOTIDE SEQUENCE [LARGE SCALE GENOMIC DNA]</scope>
    <source>
        <strain evidence="1 2">DY-18</strain>
    </source>
</reference>
<name>D2NSX7_ROTMD</name>
<reference evidence="1 2" key="3">
    <citation type="journal article" date="2010" name="Sequencing">
        <title>Complete Genome Sequence of Rothia mucilaginosa DY-18: A Clinical Isolate with Dense Meshwork-Like Structures from a Persistent Apical Periodontitis Lesion.</title>
        <authorList>
            <person name="Yamane K."/>
            <person name="Nambu T."/>
            <person name="Yamanaka T."/>
            <person name="Mashimo C."/>
            <person name="Sugimori C."/>
            <person name="Leung K.-P."/>
            <person name="Fukushima H."/>
        </authorList>
    </citation>
    <scope>NUCLEOTIDE SEQUENCE [LARGE SCALE GENOMIC DNA]</scope>
    <source>
        <strain evidence="1 2">DY-18</strain>
    </source>
</reference>
<evidence type="ECO:0000313" key="1">
    <source>
        <dbReference type="EMBL" id="BAI64753.1"/>
    </source>
</evidence>
<dbReference type="AlphaFoldDB" id="D2NSX7"/>
<keyword evidence="2" id="KW-1185">Reference proteome</keyword>
<organism evidence="1 2">
    <name type="scientific">Rothia mucilaginosa (strain DY-18)</name>
    <name type="common">Stomatococcus mucilaginosus</name>
    <dbReference type="NCBI Taxonomy" id="680646"/>
    <lineage>
        <taxon>Bacteria</taxon>
        <taxon>Bacillati</taxon>
        <taxon>Actinomycetota</taxon>
        <taxon>Actinomycetes</taxon>
        <taxon>Micrococcales</taxon>
        <taxon>Micrococcaceae</taxon>
        <taxon>Rothia</taxon>
    </lineage>
</organism>
<accession>D2NSX7</accession>
<dbReference type="Proteomes" id="UP000001883">
    <property type="component" value="Chromosome"/>
</dbReference>
<dbReference type="EMBL" id="AP011540">
    <property type="protein sequence ID" value="BAI64753.1"/>
    <property type="molecule type" value="Genomic_DNA"/>
</dbReference>
<protein>
    <submittedName>
        <fullName evidence="1">Uncharacterized protein</fullName>
    </submittedName>
</protein>
<gene>
    <name evidence="1" type="ordered locus">RMDY18_09210</name>
</gene>
<dbReference type="HOGENOM" id="CLU_466820_0_0_11"/>
<dbReference type="eggNOG" id="ENOG50341X8">
    <property type="taxonomic scope" value="Bacteria"/>
</dbReference>
<reference evidence="2" key="1">
    <citation type="submission" date="2009-07" db="EMBL/GenBank/DDBJ databases">
        <title>Complete genome sequence of Rothia mucilaginosa DJ.</title>
        <authorList>
            <person name="Yamane K."/>
            <person name="Nambu T."/>
            <person name="Mashimo C."/>
            <person name="Sugimori C."/>
            <person name="Yamanaka T."/>
            <person name="Leung K."/>
            <person name="Fukushima H."/>
        </authorList>
    </citation>
    <scope>NUCLEOTIDE SEQUENCE [LARGE SCALE GENOMIC DNA]</scope>
    <source>
        <strain evidence="2">DY-18</strain>
    </source>
</reference>
<sequence length="584" mass="60429">MSLRNNHGQVRVAQLSETLQLLSGSGSNGDAVRTVDLGGNLLNLGLNGVLKSVGVLQIRNVVTCLSDHVCQIGGALTALSHTAVDSHASASFLSDTADGFVLGLEVGREGVDCHDRLNTEVTHNLDVLLQVLCALLHVGGAFLQHAFGQGLARNDLVQAGVRLQGAHGNDEHCCVGLQAGDAALDVEETLRTHVGTEASLGNHVVGVLQANVVCDHGGVTGCDVAEGARVNQRGGVLQGLQQVRVDGVCQDDGHCAVSLQVGCGDGLAVVVQADHDLCQALAQVLEGGCQRENHHDFGGAGDVETGLAGHAVHAFAQAHDDVAQGAVVHVDNAAPLDCARVDAQLVAVVQVVVDHCGKQVVCCGDGVEVAGQVQVQLLHGNNLRVAAACCAALDAEGRAHCRLTQSQDCLAAGLREALCEGYGGCGLTFTERGGGDCGNHNVLGAALAGGLCVGGFVEEDLSDVLAVGLKAIFTDAIVRCDLVNGPEICSKCDFEVGRERLLRHCHPSSCTNHALLFYALAHSFVPHLAERWQINPIFNALIPATGALRSRGTNRVGAGISSAYTPGCRYKKAQEPAIRAAITA</sequence>
<evidence type="ECO:0000313" key="2">
    <source>
        <dbReference type="Proteomes" id="UP000001883"/>
    </source>
</evidence>